<dbReference type="PANTHER" id="PTHR42913:SF3">
    <property type="entry name" value="64 KDA MITOCHONDRIAL NADH DEHYDROGENASE (EUROFUNG)"/>
    <property type="match status" value="1"/>
</dbReference>
<dbReference type="InterPro" id="IPR023753">
    <property type="entry name" value="FAD/NAD-binding_dom"/>
</dbReference>
<dbReference type="RefSeq" id="WP_074457769.1">
    <property type="nucleotide sequence ID" value="NZ_FITM01000147.1"/>
</dbReference>
<dbReference type="Proteomes" id="UP000182631">
    <property type="component" value="Unassembled WGS sequence"/>
</dbReference>
<dbReference type="EMBL" id="FITM01000147">
    <property type="protein sequence ID" value="SAY39299.1"/>
    <property type="molecule type" value="Genomic_DNA"/>
</dbReference>
<evidence type="ECO:0000259" key="6">
    <source>
        <dbReference type="Pfam" id="PF07992"/>
    </source>
</evidence>
<organism evidence="7 8">
    <name type="scientific">Candidatus Synechococcus spongiarum</name>
    <dbReference type="NCBI Taxonomy" id="431041"/>
    <lineage>
        <taxon>Bacteria</taxon>
        <taxon>Bacillati</taxon>
        <taxon>Cyanobacteriota</taxon>
        <taxon>Cyanophyceae</taxon>
        <taxon>Synechococcales</taxon>
        <taxon>Synechococcaceae</taxon>
        <taxon>Synechococcus</taxon>
    </lineage>
</organism>
<dbReference type="PRINTS" id="PR00368">
    <property type="entry name" value="FADPNR"/>
</dbReference>
<comment type="similarity">
    <text evidence="2">Belongs to the NADH dehydrogenase family.</text>
</comment>
<sequence length="394" mass="42030">MQSSHGGQFRVVVVGGGFAGLTTALALAHKRSSVSVVLVEPQDHFLFTPLLYELLSGELQTWQVAPKLEHLLAGHGIAWLQDRVTSINRQTRCLTTSSGRNLSFDRLVLTCGGVLQSFGVEGVTDHAVGFRTMADLRRLQHLVQRLQTTRPQPLQRLAIVGAGASGVELACKLADLLVGKSLIELIEQGDKILPGSREFNRQQALTALQQRDVSLRCRSRVQGVAADHLTLLVQGETETLPCAGVIWTAGLAVAPPLLLPSAPVGPQGQLICQADLRLAGEEAVFAAGDVAAVPDKRRQQPPPATAQVAMQQAPVLAHNVLASLDGEPLQDFHWNDLGEILSLGRGQATITAKGFTMAGPTAARLREVTYLVRMPGAGHRLAAAVGWLGEHLGP</sequence>
<dbReference type="GO" id="GO:0019646">
    <property type="term" value="P:aerobic electron transport chain"/>
    <property type="evidence" value="ECO:0007669"/>
    <property type="project" value="TreeGrafter"/>
</dbReference>
<evidence type="ECO:0000256" key="4">
    <source>
        <dbReference type="ARBA" id="ARBA00022827"/>
    </source>
</evidence>
<dbReference type="PANTHER" id="PTHR42913">
    <property type="entry name" value="APOPTOSIS-INDUCING FACTOR 1"/>
    <property type="match status" value="1"/>
</dbReference>
<reference evidence="8" key="1">
    <citation type="submission" date="2016-02" db="EMBL/GenBank/DDBJ databases">
        <authorList>
            <person name="liu f."/>
        </authorList>
    </citation>
    <scope>NUCLEOTIDE SEQUENCE [LARGE SCALE GENOMIC DNA]</scope>
</reference>
<dbReference type="InterPro" id="IPR036188">
    <property type="entry name" value="FAD/NAD-bd_sf"/>
</dbReference>
<dbReference type="EC" id="1.6.99.3" evidence="7"/>
<dbReference type="AlphaFoldDB" id="A0A171DHL2"/>
<feature type="domain" description="FAD/NAD(P)-binding" evidence="6">
    <location>
        <begin position="9"/>
        <end position="313"/>
    </location>
</feature>
<evidence type="ECO:0000256" key="3">
    <source>
        <dbReference type="ARBA" id="ARBA00022630"/>
    </source>
</evidence>
<proteinExistence type="inferred from homology"/>
<dbReference type="PRINTS" id="PR00469">
    <property type="entry name" value="PNDRDTASEII"/>
</dbReference>
<name>A0A171DHL2_9SYNE</name>
<evidence type="ECO:0000313" key="7">
    <source>
        <dbReference type="EMBL" id="SAY39299.1"/>
    </source>
</evidence>
<dbReference type="GO" id="GO:0003955">
    <property type="term" value="F:NAD(P)H dehydrogenase (quinone) activity"/>
    <property type="evidence" value="ECO:0007669"/>
    <property type="project" value="TreeGrafter"/>
</dbReference>
<evidence type="ECO:0000256" key="1">
    <source>
        <dbReference type="ARBA" id="ARBA00001974"/>
    </source>
</evidence>
<protein>
    <submittedName>
        <fullName evidence="7">NADH dehydrogenase</fullName>
        <ecNumber evidence="7">1.6.99.3</ecNumber>
    </submittedName>
</protein>
<evidence type="ECO:0000256" key="2">
    <source>
        <dbReference type="ARBA" id="ARBA00005272"/>
    </source>
</evidence>
<dbReference type="OrthoDB" id="9781621at2"/>
<evidence type="ECO:0000256" key="5">
    <source>
        <dbReference type="ARBA" id="ARBA00023002"/>
    </source>
</evidence>
<accession>A0A171DHL2</accession>
<keyword evidence="8" id="KW-1185">Reference proteome</keyword>
<gene>
    <name evidence="7" type="ORF">FLM9_1368</name>
</gene>
<keyword evidence="3" id="KW-0285">Flavoprotein</keyword>
<dbReference type="Pfam" id="PF07992">
    <property type="entry name" value="Pyr_redox_2"/>
    <property type="match status" value="1"/>
</dbReference>
<keyword evidence="4" id="KW-0274">FAD</keyword>
<evidence type="ECO:0000313" key="8">
    <source>
        <dbReference type="Proteomes" id="UP000182631"/>
    </source>
</evidence>
<keyword evidence="5 7" id="KW-0560">Oxidoreductase</keyword>
<dbReference type="Gene3D" id="3.50.50.100">
    <property type="match status" value="1"/>
</dbReference>
<dbReference type="InterPro" id="IPR051169">
    <property type="entry name" value="NADH-Q_oxidoreductase"/>
</dbReference>
<comment type="cofactor">
    <cofactor evidence="1">
        <name>FAD</name>
        <dbReference type="ChEBI" id="CHEBI:57692"/>
    </cofactor>
</comment>
<dbReference type="SUPFAM" id="SSF51905">
    <property type="entry name" value="FAD/NAD(P)-binding domain"/>
    <property type="match status" value="2"/>
</dbReference>